<evidence type="ECO:0000313" key="3">
    <source>
        <dbReference type="Proteomes" id="UP000226192"/>
    </source>
</evidence>
<dbReference type="Proteomes" id="UP000226192">
    <property type="component" value="Unassembled WGS sequence"/>
</dbReference>
<accession>A0A2C5YHI6</accession>
<dbReference type="OrthoDB" id="5422628at2759"/>
<keyword evidence="3" id="KW-1185">Reference proteome</keyword>
<reference evidence="2 3" key="1">
    <citation type="submission" date="2017-06" db="EMBL/GenBank/DDBJ databases">
        <title>Ant-infecting Ophiocordyceps genomes reveal a high diversity of potential behavioral manipulation genes and a possible major role for enterotoxins.</title>
        <authorList>
            <person name="De Bekker C."/>
            <person name="Evans H.C."/>
            <person name="Brachmann A."/>
            <person name="Hughes D.P."/>
        </authorList>
    </citation>
    <scope>NUCLEOTIDE SEQUENCE [LARGE SCALE GENOMIC DNA]</scope>
    <source>
        <strain evidence="2 3">Map64</strain>
    </source>
</reference>
<feature type="compositionally biased region" description="Polar residues" evidence="1">
    <location>
        <begin position="671"/>
        <end position="680"/>
    </location>
</feature>
<comment type="caution">
    <text evidence="2">The sequence shown here is derived from an EMBL/GenBank/DDBJ whole genome shotgun (WGS) entry which is preliminary data.</text>
</comment>
<feature type="compositionally biased region" description="Polar residues" evidence="1">
    <location>
        <begin position="697"/>
        <end position="710"/>
    </location>
</feature>
<dbReference type="EMBL" id="NJET01000003">
    <property type="protein sequence ID" value="PHH67083.1"/>
    <property type="molecule type" value="Genomic_DNA"/>
</dbReference>
<feature type="compositionally biased region" description="Polar residues" evidence="1">
    <location>
        <begin position="600"/>
        <end position="609"/>
    </location>
</feature>
<evidence type="ECO:0000256" key="1">
    <source>
        <dbReference type="SAM" id="MobiDB-lite"/>
    </source>
</evidence>
<protein>
    <submittedName>
        <fullName evidence="2">Uncharacterized protein</fullName>
    </submittedName>
</protein>
<dbReference type="AlphaFoldDB" id="A0A2C5YHI6"/>
<feature type="region of interest" description="Disordered" evidence="1">
    <location>
        <begin position="670"/>
        <end position="725"/>
    </location>
</feature>
<name>A0A2C5YHI6_9HYPO</name>
<evidence type="ECO:0000313" key="2">
    <source>
        <dbReference type="EMBL" id="PHH67083.1"/>
    </source>
</evidence>
<feature type="compositionally biased region" description="Polar residues" evidence="1">
    <location>
        <begin position="756"/>
        <end position="767"/>
    </location>
</feature>
<feature type="region of interest" description="Disordered" evidence="1">
    <location>
        <begin position="281"/>
        <end position="328"/>
    </location>
</feature>
<feature type="compositionally biased region" description="Acidic residues" evidence="1">
    <location>
        <begin position="315"/>
        <end position="328"/>
    </location>
</feature>
<sequence length="780" mass="85100">MTRTRLVEAAGPYVGSIGAVEKPMKLRSWARQLCDALRTHLARHRQQLPPGLEAERLDSNTKLLRMVSSLVSGHVLDDYLRRHDDCRQLVWFLLAAVSPHIAHLGAVYGDAPAKENSQRQLVQAGQATRHHVSSMGYVPDMALFLASEPSQRQVLLANMAIDAVHKLQGATDMDRQVQPGSERPLRRDEFEGAFYVFFCDDLAGRGCDASDSQPVAWPTLKVRIPPPTSRDAASSLRHEAPVHHGYLERYRRGAAAYVARQTNANLAVIPSKTNSRLIIMSSKDGDKDGNALEPMDVDGKTDDDEEQKVQLAKVEEDEDEDEDEDEEELNVMQLESQLFDALMTTGLQPPQPKPTPNTQPNNQALQVTARHRAQRRAALQLSLHDVTSEENLGAILAGLARPLKIKRPRLSHDEATLGRWRSFLDVEAFPHHAADSSTDTVRRNASISAHDVTSNGVWGFDASAAPRPARPAQCPPAVTYAQRDDQPRDFTPGGAEHWLGDLPQQRRAIEAHLKRRLESVPDAQLPSPRRRSCEPLLALPHLVPDAIAISRPQDEANPDPRVGGPASLHRALAKALAAQGSSADPTTAEAVNVAQGPRASLQQNASTSRPKPEPAQSHHQQTRQRHHMTTTCPQLHDFVAVRPPTLDSIGQLCTLLNDMSAKQRLQALVDSASSPGNQHTGVEIPDPPASSSVPDANTQLPSTSGAAQSNSATATTETQHQESSTSTLKRALLAWGKLTCTQENLDLELVKPSPSSPSMAQNNPLDTNESRGDAPSSVTH</sequence>
<feature type="region of interest" description="Disordered" evidence="1">
    <location>
        <begin position="575"/>
        <end position="628"/>
    </location>
</feature>
<gene>
    <name evidence="2" type="ORF">CDD81_4478</name>
</gene>
<feature type="compositionally biased region" description="Low complexity" evidence="1">
    <location>
        <begin position="711"/>
        <end position="725"/>
    </location>
</feature>
<proteinExistence type="predicted"/>
<organism evidence="2 3">
    <name type="scientific">Ophiocordyceps australis</name>
    <dbReference type="NCBI Taxonomy" id="1399860"/>
    <lineage>
        <taxon>Eukaryota</taxon>
        <taxon>Fungi</taxon>
        <taxon>Dikarya</taxon>
        <taxon>Ascomycota</taxon>
        <taxon>Pezizomycotina</taxon>
        <taxon>Sordariomycetes</taxon>
        <taxon>Hypocreomycetidae</taxon>
        <taxon>Hypocreales</taxon>
        <taxon>Ophiocordycipitaceae</taxon>
        <taxon>Ophiocordyceps</taxon>
    </lineage>
</organism>
<feature type="region of interest" description="Disordered" evidence="1">
    <location>
        <begin position="748"/>
        <end position="780"/>
    </location>
</feature>